<keyword evidence="3" id="KW-1185">Reference proteome</keyword>
<name>A0A397IQS2_9GLOM</name>
<sequence>MSVSLKINSRRWTRSIFADEGEYDLENELNDFFGRTGKFYFSLFFIARQTFFICVPIRSTGDLKLLILTESAVRARSWQSHAQIGHERTGTGLVKPVEPVKPVKPESSDSNLNINIILPSLFLEVKPVEPVKPVKPESSDSNVGREDEDEEEKDEEGRELECKQVYVP</sequence>
<accession>A0A397IQS2</accession>
<evidence type="ECO:0000313" key="3">
    <source>
        <dbReference type="Proteomes" id="UP000266861"/>
    </source>
</evidence>
<feature type="region of interest" description="Disordered" evidence="1">
    <location>
        <begin position="89"/>
        <end position="108"/>
    </location>
</feature>
<dbReference type="AlphaFoldDB" id="A0A397IQS2"/>
<evidence type="ECO:0000256" key="1">
    <source>
        <dbReference type="SAM" id="MobiDB-lite"/>
    </source>
</evidence>
<proteinExistence type="predicted"/>
<dbReference type="EMBL" id="PQFF01000190">
    <property type="protein sequence ID" value="RHZ76106.1"/>
    <property type="molecule type" value="Genomic_DNA"/>
</dbReference>
<evidence type="ECO:0000313" key="2">
    <source>
        <dbReference type="EMBL" id="RHZ76106.1"/>
    </source>
</evidence>
<feature type="region of interest" description="Disordered" evidence="1">
    <location>
        <begin position="131"/>
        <end position="168"/>
    </location>
</feature>
<reference evidence="2 3" key="1">
    <citation type="submission" date="2018-08" db="EMBL/GenBank/DDBJ databases">
        <title>Genome and evolution of the arbuscular mycorrhizal fungus Diversispora epigaea (formerly Glomus versiforme) and its bacterial endosymbionts.</title>
        <authorList>
            <person name="Sun X."/>
            <person name="Fei Z."/>
            <person name="Harrison M."/>
        </authorList>
    </citation>
    <scope>NUCLEOTIDE SEQUENCE [LARGE SCALE GENOMIC DNA]</scope>
    <source>
        <strain evidence="2 3">IT104</strain>
    </source>
</reference>
<gene>
    <name evidence="2" type="ORF">Glove_203g23</name>
</gene>
<organism evidence="2 3">
    <name type="scientific">Diversispora epigaea</name>
    <dbReference type="NCBI Taxonomy" id="1348612"/>
    <lineage>
        <taxon>Eukaryota</taxon>
        <taxon>Fungi</taxon>
        <taxon>Fungi incertae sedis</taxon>
        <taxon>Mucoromycota</taxon>
        <taxon>Glomeromycotina</taxon>
        <taxon>Glomeromycetes</taxon>
        <taxon>Diversisporales</taxon>
        <taxon>Diversisporaceae</taxon>
        <taxon>Diversispora</taxon>
    </lineage>
</organism>
<dbReference type="Proteomes" id="UP000266861">
    <property type="component" value="Unassembled WGS sequence"/>
</dbReference>
<comment type="caution">
    <text evidence="2">The sequence shown here is derived from an EMBL/GenBank/DDBJ whole genome shotgun (WGS) entry which is preliminary data.</text>
</comment>
<protein>
    <submittedName>
        <fullName evidence="2">Uncharacterized protein</fullName>
    </submittedName>
</protein>